<dbReference type="Proteomes" id="UP000564644">
    <property type="component" value="Unassembled WGS sequence"/>
</dbReference>
<dbReference type="RefSeq" id="WP_185132538.1">
    <property type="nucleotide sequence ID" value="NZ_JACJVO010000038.1"/>
</dbReference>
<reference evidence="1 2" key="1">
    <citation type="submission" date="2020-08" db="EMBL/GenBank/DDBJ databases">
        <title>Cohnella phylogeny.</title>
        <authorList>
            <person name="Dunlap C."/>
        </authorList>
    </citation>
    <scope>NUCLEOTIDE SEQUENCE [LARGE SCALE GENOMIC DNA]</scope>
    <source>
        <strain evidence="1 2">CBP 2801</strain>
    </source>
</reference>
<proteinExistence type="predicted"/>
<dbReference type="EMBL" id="JACJVO010000038">
    <property type="protein sequence ID" value="MBB6734876.1"/>
    <property type="molecule type" value="Genomic_DNA"/>
</dbReference>
<evidence type="ECO:0000313" key="2">
    <source>
        <dbReference type="Proteomes" id="UP000564644"/>
    </source>
</evidence>
<comment type="caution">
    <text evidence="1">The sequence shown here is derived from an EMBL/GenBank/DDBJ whole genome shotgun (WGS) entry which is preliminary data.</text>
</comment>
<evidence type="ECO:0000313" key="1">
    <source>
        <dbReference type="EMBL" id="MBB6734876.1"/>
    </source>
</evidence>
<accession>A0A7X0SRZ3</accession>
<name>A0A7X0SRZ3_9BACL</name>
<gene>
    <name evidence="1" type="ORF">H7C18_28595</name>
</gene>
<dbReference type="AlphaFoldDB" id="A0A7X0SRZ3"/>
<protein>
    <submittedName>
        <fullName evidence="1">Polymer-forming cytoskeletal protein</fullName>
    </submittedName>
</protein>
<keyword evidence="2" id="KW-1185">Reference proteome</keyword>
<sequence length="228" mass="24973">MEKAKDQRPDLNMSGVGQAAGGLYRSVRIDGVCTIATDVECETMDIHGIGKARGNVKADRFQCNGKMNVDGALDAKELRIDGIVRVNGPVAGERIEVNGVLTADGDCEAEKAEFRGWFTIKGLLNAGNVDIMLYGKCEAREIGGETIRVERGSSSVWKRLWQWAMPKLITRLEADVIEGDEIVLEDTTADIVRGNLVRIGKGCKIGRVEYRSDLQVHPQAKVSEQTQL</sequence>
<organism evidence="1 2">
    <name type="scientific">Cohnella zeiphila</name>
    <dbReference type="NCBI Taxonomy" id="2761120"/>
    <lineage>
        <taxon>Bacteria</taxon>
        <taxon>Bacillati</taxon>
        <taxon>Bacillota</taxon>
        <taxon>Bacilli</taxon>
        <taxon>Bacillales</taxon>
        <taxon>Paenibacillaceae</taxon>
        <taxon>Cohnella</taxon>
    </lineage>
</organism>